<feature type="transmembrane region" description="Helical" evidence="7">
    <location>
        <begin position="213"/>
        <end position="233"/>
    </location>
</feature>
<feature type="transmembrane region" description="Helical" evidence="7">
    <location>
        <begin position="123"/>
        <end position="145"/>
    </location>
</feature>
<keyword evidence="10" id="KW-1185">Reference proteome</keyword>
<gene>
    <name evidence="9" type="ORF">SAMN05421543_11456</name>
</gene>
<organism evidence="9 10">
    <name type="scientific">Alicyclobacillus macrosporangiidus</name>
    <dbReference type="NCBI Taxonomy" id="392015"/>
    <lineage>
        <taxon>Bacteria</taxon>
        <taxon>Bacillati</taxon>
        <taxon>Bacillota</taxon>
        <taxon>Bacilli</taxon>
        <taxon>Bacillales</taxon>
        <taxon>Alicyclobacillaceae</taxon>
        <taxon>Alicyclobacillus</taxon>
    </lineage>
</organism>
<dbReference type="InterPro" id="IPR000515">
    <property type="entry name" value="MetI-like"/>
</dbReference>
<feature type="transmembrane region" description="Helical" evidence="7">
    <location>
        <begin position="79"/>
        <end position="103"/>
    </location>
</feature>
<evidence type="ECO:0000256" key="4">
    <source>
        <dbReference type="ARBA" id="ARBA00022692"/>
    </source>
</evidence>
<evidence type="ECO:0000256" key="7">
    <source>
        <dbReference type="RuleBase" id="RU363032"/>
    </source>
</evidence>
<evidence type="ECO:0000256" key="2">
    <source>
        <dbReference type="ARBA" id="ARBA00022448"/>
    </source>
</evidence>
<dbReference type="eggNOG" id="COG1173">
    <property type="taxonomic scope" value="Bacteria"/>
</dbReference>
<evidence type="ECO:0000256" key="3">
    <source>
        <dbReference type="ARBA" id="ARBA00022475"/>
    </source>
</evidence>
<keyword evidence="4 7" id="KW-0812">Transmembrane</keyword>
<accession>A0A1I7K8S5</accession>
<protein>
    <submittedName>
        <fullName evidence="9">Binding-protein-dependent transport system inner membrane component</fullName>
    </submittedName>
</protein>
<dbReference type="InterPro" id="IPR050366">
    <property type="entry name" value="BP-dependent_transpt_permease"/>
</dbReference>
<feature type="transmembrane region" description="Helical" evidence="7">
    <location>
        <begin position="538"/>
        <end position="564"/>
    </location>
</feature>
<feature type="transmembrane region" description="Helical" evidence="7">
    <location>
        <begin position="407"/>
        <end position="428"/>
    </location>
</feature>
<dbReference type="PANTHER" id="PTHR43386:SF1">
    <property type="entry name" value="D,D-DIPEPTIDE TRANSPORT SYSTEM PERMEASE PROTEIN DDPC-RELATED"/>
    <property type="match status" value="1"/>
</dbReference>
<dbReference type="STRING" id="392015.SAMN05421543_11456"/>
<feature type="domain" description="ABC transmembrane type-1" evidence="8">
    <location>
        <begin position="79"/>
        <end position="306"/>
    </location>
</feature>
<keyword evidence="5 7" id="KW-1133">Transmembrane helix</keyword>
<feature type="transmembrane region" description="Helical" evidence="7">
    <location>
        <begin position="333"/>
        <end position="355"/>
    </location>
</feature>
<feature type="transmembrane region" description="Helical" evidence="7">
    <location>
        <begin position="283"/>
        <end position="306"/>
    </location>
</feature>
<dbReference type="SUPFAM" id="SSF161098">
    <property type="entry name" value="MetI-like"/>
    <property type="match status" value="1"/>
</dbReference>
<dbReference type="PROSITE" id="PS50928">
    <property type="entry name" value="ABC_TM1"/>
    <property type="match status" value="1"/>
</dbReference>
<evidence type="ECO:0000313" key="9">
    <source>
        <dbReference type="EMBL" id="SFU93780.1"/>
    </source>
</evidence>
<proteinExistence type="inferred from homology"/>
<keyword evidence="6 7" id="KW-0472">Membrane</keyword>
<dbReference type="CDD" id="cd06261">
    <property type="entry name" value="TM_PBP2"/>
    <property type="match status" value="1"/>
</dbReference>
<dbReference type="RefSeq" id="WP_074953684.1">
    <property type="nucleotide sequence ID" value="NZ_FPBV01000014.1"/>
</dbReference>
<dbReference type="OrthoDB" id="2351941at2"/>
<dbReference type="Gene3D" id="1.10.3720.10">
    <property type="entry name" value="MetI-like"/>
    <property type="match status" value="1"/>
</dbReference>
<comment type="subcellular location">
    <subcellularLocation>
        <location evidence="1 7">Cell membrane</location>
        <topology evidence="1 7">Multi-pass membrane protein</topology>
    </subcellularLocation>
</comment>
<dbReference type="PANTHER" id="PTHR43386">
    <property type="entry name" value="OLIGOPEPTIDE TRANSPORT SYSTEM PERMEASE PROTEIN APPC"/>
    <property type="match status" value="1"/>
</dbReference>
<comment type="similarity">
    <text evidence="7">Belongs to the binding-protein-dependent transport system permease family.</text>
</comment>
<feature type="transmembrane region" description="Helical" evidence="7">
    <location>
        <begin position="483"/>
        <end position="501"/>
    </location>
</feature>
<dbReference type="AlphaFoldDB" id="A0A1I7K8S5"/>
<evidence type="ECO:0000256" key="6">
    <source>
        <dbReference type="ARBA" id="ARBA00023136"/>
    </source>
</evidence>
<dbReference type="GO" id="GO:0005886">
    <property type="term" value="C:plasma membrane"/>
    <property type="evidence" value="ECO:0007669"/>
    <property type="project" value="UniProtKB-SubCell"/>
</dbReference>
<keyword evidence="2 7" id="KW-0813">Transport</keyword>
<evidence type="ECO:0000256" key="1">
    <source>
        <dbReference type="ARBA" id="ARBA00004651"/>
    </source>
</evidence>
<feature type="transmembrane region" description="Helical" evidence="7">
    <location>
        <begin position="608"/>
        <end position="631"/>
    </location>
</feature>
<dbReference type="Proteomes" id="UP000183508">
    <property type="component" value="Unassembled WGS sequence"/>
</dbReference>
<reference evidence="10" key="1">
    <citation type="submission" date="2016-10" db="EMBL/GenBank/DDBJ databases">
        <authorList>
            <person name="Varghese N."/>
        </authorList>
    </citation>
    <scope>NUCLEOTIDE SEQUENCE [LARGE SCALE GENOMIC DNA]</scope>
    <source>
        <strain evidence="10">DSM 17980</strain>
    </source>
</reference>
<evidence type="ECO:0000313" key="10">
    <source>
        <dbReference type="Proteomes" id="UP000183508"/>
    </source>
</evidence>
<feature type="transmembrane region" description="Helical" evidence="7">
    <location>
        <begin position="157"/>
        <end position="179"/>
    </location>
</feature>
<dbReference type="GO" id="GO:0055085">
    <property type="term" value="P:transmembrane transport"/>
    <property type="evidence" value="ECO:0007669"/>
    <property type="project" value="InterPro"/>
</dbReference>
<dbReference type="eggNOG" id="COG0601">
    <property type="taxonomic scope" value="Bacteria"/>
</dbReference>
<dbReference type="Pfam" id="PF00528">
    <property type="entry name" value="BPD_transp_1"/>
    <property type="match status" value="1"/>
</dbReference>
<evidence type="ECO:0000259" key="8">
    <source>
        <dbReference type="PROSITE" id="PS50928"/>
    </source>
</evidence>
<evidence type="ECO:0000256" key="5">
    <source>
        <dbReference type="ARBA" id="ARBA00022989"/>
    </source>
</evidence>
<dbReference type="EMBL" id="FPBV01000014">
    <property type="protein sequence ID" value="SFU93780.1"/>
    <property type="molecule type" value="Genomic_DNA"/>
</dbReference>
<keyword evidence="3" id="KW-1003">Cell membrane</keyword>
<sequence length="673" mass="75323">MKTLVRWLVVAVVLVLLIAFPHGADPRPQIAQLRTPVVYFRWSAYLDHLEDLWHRIAHGSLGMDVIQGRPVVEIVVSSFASSLVLVAIGLLITIVFGVAKGIYDGVRGHHGGRFPLLSFGLQWLMESLPDFFMILVLEMLSFYLLRHQIQVSFVGSRAFWSGTLVPAVLISLVPAMYLARMVRGVVEEQLEQQYLVAAYAKGLSRRRVIARHVLPNCLPVVLESVVPVIGLLFSNLVMVEYLLYRPGVVSMLFEAMGNKGFAPIYTPIWPTNDVQYYPYDAPLVFGGVLACGLVYGMAWGLARLLLRAIRYRRSFNPYAAPLRESSWRFGVPWQMIGGGLTLLSMVALGVVAQWLPLPPPEQQDVIHFGPNDTITAPPFPPSRIHWLGTDAQGRDMLSRTLHGILPTFGYVLIPVSGIVMAATILALVSSVWRIRWVRELVLTWSSLVSVVPSVLLALLILQIPDVYWYGVRISQNSIHWDAVHRWVYMAIIGVIEIGRAADAMVRRLEDAAAKEYMEAAEIAGNSALTKLLIHHWRALVMVMLELFAVESGRVLLLISTLGFFQYPIMPSWRLESVYSAPVWVFYPSSLDWTALVAENARDFAATPWVLAGPIVFLTLTVIALNLLVTGLRIVAQTVPRRAGAPPLGWRYEVVRKMSTRTAPFTLHEEQRTR</sequence>
<name>A0A1I7K8S5_9BACL</name>
<feature type="transmembrane region" description="Helical" evidence="7">
    <location>
        <begin position="440"/>
        <end position="463"/>
    </location>
</feature>
<dbReference type="InterPro" id="IPR035906">
    <property type="entry name" value="MetI-like_sf"/>
</dbReference>